<protein>
    <submittedName>
        <fullName evidence="2">Uncharacterized protein</fullName>
    </submittedName>
</protein>
<gene>
    <name evidence="2" type="ORF">HYALB_00012813</name>
</gene>
<feature type="compositionally biased region" description="Acidic residues" evidence="1">
    <location>
        <begin position="281"/>
        <end position="295"/>
    </location>
</feature>
<accession>A0A9N9Q077</accession>
<comment type="caution">
    <text evidence="2">The sequence shown here is derived from an EMBL/GenBank/DDBJ whole genome shotgun (WGS) entry which is preliminary data.</text>
</comment>
<keyword evidence="3" id="KW-1185">Reference proteome</keyword>
<feature type="region of interest" description="Disordered" evidence="1">
    <location>
        <begin position="226"/>
        <end position="249"/>
    </location>
</feature>
<name>A0A9N9Q077_9HELO</name>
<proteinExistence type="predicted"/>
<feature type="compositionally biased region" description="Basic and acidic residues" evidence="1">
    <location>
        <begin position="229"/>
        <end position="244"/>
    </location>
</feature>
<dbReference type="EMBL" id="CAJVRM010000454">
    <property type="protein sequence ID" value="CAG8981193.1"/>
    <property type="molecule type" value="Genomic_DNA"/>
</dbReference>
<evidence type="ECO:0000313" key="2">
    <source>
        <dbReference type="EMBL" id="CAG8981193.1"/>
    </source>
</evidence>
<organism evidence="2 3">
    <name type="scientific">Hymenoscyphus albidus</name>
    <dbReference type="NCBI Taxonomy" id="595503"/>
    <lineage>
        <taxon>Eukaryota</taxon>
        <taxon>Fungi</taxon>
        <taxon>Dikarya</taxon>
        <taxon>Ascomycota</taxon>
        <taxon>Pezizomycotina</taxon>
        <taxon>Leotiomycetes</taxon>
        <taxon>Helotiales</taxon>
        <taxon>Helotiaceae</taxon>
        <taxon>Hymenoscyphus</taxon>
    </lineage>
</organism>
<evidence type="ECO:0000256" key="1">
    <source>
        <dbReference type="SAM" id="MobiDB-lite"/>
    </source>
</evidence>
<reference evidence="2" key="1">
    <citation type="submission" date="2021-07" db="EMBL/GenBank/DDBJ databases">
        <authorList>
            <person name="Durling M."/>
        </authorList>
    </citation>
    <scope>NUCLEOTIDE SEQUENCE</scope>
</reference>
<dbReference type="AlphaFoldDB" id="A0A9N9Q077"/>
<dbReference type="Proteomes" id="UP000701801">
    <property type="component" value="Unassembled WGS sequence"/>
</dbReference>
<feature type="region of interest" description="Disordered" evidence="1">
    <location>
        <begin position="276"/>
        <end position="352"/>
    </location>
</feature>
<feature type="compositionally biased region" description="Basic and acidic residues" evidence="1">
    <location>
        <begin position="324"/>
        <end position="341"/>
    </location>
</feature>
<sequence>MGTRNVICVYYKGGFVIAQYAQWDGFPEGQGTKIWTFLSTPGNIARLKQGLEHIHTQWERAYIRCRQPVAEALQDWKSYNLIFLTQPANKEISEKPKRGEDAEWPLEYKSDGSPEVMKRFEVWKKHVLELNELHGLEWDDFDAWRRKSDLLMIGSLQEFWPSLSREMGAGILEAVASATAESPLLIKLSLEFVLDSLMCEWAYVVDLDSEQLEDFSSRCEGTEGLTSARFDEVEERPKGPDGRSRSVGMAPNLIKSFRFDELPSSEDEFVASCNRSMIRSDEEDEEDEEDGNEAEEAGKEDKSITGTALSDRPKPPTTTGVVEKPNKDAQAESKREIKGDGAGKGSPTSSVD</sequence>
<dbReference type="OrthoDB" id="3938867at2759"/>
<evidence type="ECO:0000313" key="3">
    <source>
        <dbReference type="Proteomes" id="UP000701801"/>
    </source>
</evidence>